<feature type="compositionally biased region" description="Low complexity" evidence="1">
    <location>
        <begin position="357"/>
        <end position="371"/>
    </location>
</feature>
<protein>
    <submittedName>
        <fullName evidence="2">Uncharacterized protein</fullName>
    </submittedName>
</protein>
<sequence>MDFDLHLMQREEAVVIFLDMDPSITRTDHALPYPLDAPNHVPGTSGGNSCPNGPAEGAGTLTANASAFVPPQTRLDVIRLALRSFILQKQRAASNAAASLWFSLYLVGNNVVEVLPPTRGDSAAIDAAVNRHIRETAEPAAWKTAPRKPFPFHAAAEMLRHTEEILLSRDNKLVAKRREGETSSTSTHNAVASASASASAAPQATKRRRLMLIQGLLLLNRDSDLPAAAMPSAVAAEETATTDLLVRRFLDIIPLGKLRRLPPAATRVRERRRGDGSASLAPHAGLGCPCNIVDPVRITGVPHRGLALGCALTRLLAPHVGESASLLSAQPLCRVNLALSSTNTQTREAHQPCPEEVSVQQGSPPQVQAGVEPPKQGISLGVKEKSPSPAVTPGAPLQRPSVGEAPCAASGTPLLMKGTVRPHQERAPVGKGSTTADSQNPPPLEGVVLGRVPRVQSPSSSRVHDAALNRRRREQRR</sequence>
<feature type="compositionally biased region" description="Low complexity" evidence="1">
    <location>
        <begin position="182"/>
        <end position="202"/>
    </location>
</feature>
<dbReference type="AlphaFoldDB" id="A0A3R7L8E1"/>
<dbReference type="EMBL" id="MKKU01000123">
    <property type="protein sequence ID" value="RNF23157.1"/>
    <property type="molecule type" value="Genomic_DNA"/>
</dbReference>
<feature type="region of interest" description="Disordered" evidence="1">
    <location>
        <begin position="176"/>
        <end position="202"/>
    </location>
</feature>
<organism evidence="2 3">
    <name type="scientific">Trypanosoma conorhini</name>
    <dbReference type="NCBI Taxonomy" id="83891"/>
    <lineage>
        <taxon>Eukaryota</taxon>
        <taxon>Discoba</taxon>
        <taxon>Euglenozoa</taxon>
        <taxon>Kinetoplastea</taxon>
        <taxon>Metakinetoplastina</taxon>
        <taxon>Trypanosomatida</taxon>
        <taxon>Trypanosomatidae</taxon>
        <taxon>Trypanosoma</taxon>
    </lineage>
</organism>
<evidence type="ECO:0000313" key="2">
    <source>
        <dbReference type="EMBL" id="RNF23157.1"/>
    </source>
</evidence>
<feature type="compositionally biased region" description="Low complexity" evidence="1">
    <location>
        <begin position="451"/>
        <end position="461"/>
    </location>
</feature>
<dbReference type="RefSeq" id="XP_029230067.1">
    <property type="nucleotide sequence ID" value="XM_029369880.1"/>
</dbReference>
<evidence type="ECO:0000256" key="1">
    <source>
        <dbReference type="SAM" id="MobiDB-lite"/>
    </source>
</evidence>
<reference evidence="2 3" key="1">
    <citation type="journal article" date="2018" name="BMC Genomics">
        <title>Genomic comparison of Trypanosoma conorhini and Trypanosoma rangeli to Trypanosoma cruzi strains of high and low virulence.</title>
        <authorList>
            <person name="Bradwell K.R."/>
            <person name="Koparde V.N."/>
            <person name="Matveyev A.V."/>
            <person name="Serrano M.G."/>
            <person name="Alves J.M."/>
            <person name="Parikh H."/>
            <person name="Huang B."/>
            <person name="Lee V."/>
            <person name="Espinosa-Alvarez O."/>
            <person name="Ortiz P.A."/>
            <person name="Costa-Martins A.G."/>
            <person name="Teixeira M.M."/>
            <person name="Buck G.A."/>
        </authorList>
    </citation>
    <scope>NUCLEOTIDE SEQUENCE [LARGE SCALE GENOMIC DNA]</scope>
    <source>
        <strain evidence="2 3">025E</strain>
    </source>
</reference>
<dbReference type="Proteomes" id="UP000284403">
    <property type="component" value="Unassembled WGS sequence"/>
</dbReference>
<gene>
    <name evidence="2" type="ORF">Tco025E_02957</name>
</gene>
<keyword evidence="3" id="KW-1185">Reference proteome</keyword>
<accession>A0A3R7L8E1</accession>
<dbReference type="GeneID" id="40316568"/>
<proteinExistence type="predicted"/>
<comment type="caution">
    <text evidence="2">The sequence shown here is derived from an EMBL/GenBank/DDBJ whole genome shotgun (WGS) entry which is preliminary data.</text>
</comment>
<dbReference type="OrthoDB" id="267957at2759"/>
<evidence type="ECO:0000313" key="3">
    <source>
        <dbReference type="Proteomes" id="UP000284403"/>
    </source>
</evidence>
<name>A0A3R7L8E1_9TRYP</name>
<feature type="region of interest" description="Disordered" evidence="1">
    <location>
        <begin position="36"/>
        <end position="57"/>
    </location>
</feature>
<feature type="region of interest" description="Disordered" evidence="1">
    <location>
        <begin position="346"/>
        <end position="477"/>
    </location>
</feature>